<evidence type="ECO:0000313" key="6">
    <source>
        <dbReference type="EMBL" id="RKS53384.1"/>
    </source>
</evidence>
<comment type="caution">
    <text evidence="6">The sequence shown here is derived from an EMBL/GenBank/DDBJ whole genome shotgun (WGS) entry which is preliminary data.</text>
</comment>
<evidence type="ECO:0000256" key="5">
    <source>
        <dbReference type="SAM" id="Phobius"/>
    </source>
</evidence>
<keyword evidence="5" id="KW-0812">Transmembrane</keyword>
<comment type="similarity">
    <text evidence="2">Belongs to the YjiK family.</text>
</comment>
<dbReference type="Gene3D" id="2.120.10.30">
    <property type="entry name" value="TolB, C-terminal domain"/>
    <property type="match status" value="1"/>
</dbReference>
<name>A0A495PRX7_9FLAO</name>
<organism evidence="6 7">
    <name type="scientific">Gillisia mitskevichiae</name>
    <dbReference type="NCBI Taxonomy" id="270921"/>
    <lineage>
        <taxon>Bacteria</taxon>
        <taxon>Pseudomonadati</taxon>
        <taxon>Bacteroidota</taxon>
        <taxon>Flavobacteriia</taxon>
        <taxon>Flavobacteriales</taxon>
        <taxon>Flavobacteriaceae</taxon>
        <taxon>Gillisia</taxon>
    </lineage>
</organism>
<keyword evidence="4 5" id="KW-0472">Membrane</keyword>
<gene>
    <name evidence="6" type="ORF">BC962_1634</name>
</gene>
<evidence type="ECO:0000256" key="3">
    <source>
        <dbReference type="ARBA" id="ARBA00022475"/>
    </source>
</evidence>
<protein>
    <submittedName>
        <fullName evidence="6">SdiA-regulated protein</fullName>
    </submittedName>
</protein>
<feature type="transmembrane region" description="Helical" evidence="5">
    <location>
        <begin position="6"/>
        <end position="26"/>
    </location>
</feature>
<dbReference type="GO" id="GO:0005886">
    <property type="term" value="C:plasma membrane"/>
    <property type="evidence" value="ECO:0007669"/>
    <property type="project" value="UniProtKB-SubCell"/>
</dbReference>
<dbReference type="InterPro" id="IPR009722">
    <property type="entry name" value="YjiK/CarP"/>
</dbReference>
<keyword evidence="3" id="KW-1003">Cell membrane</keyword>
<evidence type="ECO:0000256" key="4">
    <source>
        <dbReference type="ARBA" id="ARBA00023136"/>
    </source>
</evidence>
<sequence>MKTLKYASGIIIAVFALVAIFGFMILSKADDKEVKLNYTIKQIWELPKELREVSGIAWLEDGKIASVQDEDGIIFIYDLETEKITEQIDFAEGGDYEGIAINNNDAYILRSDGTLFEVLNYLDNRKVTNSFKTGFSSKNNIETLEIDKEHQNLIVAPKDRDNKDNFKGLYRIAINSKKMEAIPMVKIDMNDKVFNNENKKAYKNFNPSDMAIHPQTGEYYVLDGKNPKLVILDKAGTIIKIYKLDKNDFAQPEGITFSPNGILYISNEAGDNEANIIEIELK</sequence>
<accession>A0A495PRX7</accession>
<evidence type="ECO:0000256" key="1">
    <source>
        <dbReference type="ARBA" id="ARBA00004236"/>
    </source>
</evidence>
<evidence type="ECO:0000313" key="7">
    <source>
        <dbReference type="Proteomes" id="UP000276282"/>
    </source>
</evidence>
<dbReference type="AlphaFoldDB" id="A0A495PRX7"/>
<dbReference type="Gene3D" id="2.130.10.10">
    <property type="entry name" value="YVTN repeat-like/Quinoprotein amine dehydrogenase"/>
    <property type="match status" value="1"/>
</dbReference>
<dbReference type="InterPro" id="IPR011042">
    <property type="entry name" value="6-blade_b-propeller_TolB-like"/>
</dbReference>
<dbReference type="OrthoDB" id="5292493at2"/>
<dbReference type="Pfam" id="PF06977">
    <property type="entry name" value="SdiA-regulated"/>
    <property type="match status" value="1"/>
</dbReference>
<reference evidence="6 7" key="1">
    <citation type="submission" date="2018-10" db="EMBL/GenBank/DDBJ databases">
        <title>Genomic Encyclopedia of Archaeal and Bacterial Type Strains, Phase II (KMG-II): from individual species to whole genera.</title>
        <authorList>
            <person name="Goeker M."/>
        </authorList>
    </citation>
    <scope>NUCLEOTIDE SEQUENCE [LARGE SCALE GENOMIC DNA]</scope>
    <source>
        <strain evidence="6 7">DSM 19839</strain>
    </source>
</reference>
<dbReference type="RefSeq" id="WP_121345483.1">
    <property type="nucleotide sequence ID" value="NZ_RBLG01000002.1"/>
</dbReference>
<dbReference type="InterPro" id="IPR015943">
    <property type="entry name" value="WD40/YVTN_repeat-like_dom_sf"/>
</dbReference>
<dbReference type="EMBL" id="RBLG01000002">
    <property type="protein sequence ID" value="RKS53384.1"/>
    <property type="molecule type" value="Genomic_DNA"/>
</dbReference>
<keyword evidence="5" id="KW-1133">Transmembrane helix</keyword>
<evidence type="ECO:0000256" key="2">
    <source>
        <dbReference type="ARBA" id="ARBA00009852"/>
    </source>
</evidence>
<dbReference type="Proteomes" id="UP000276282">
    <property type="component" value="Unassembled WGS sequence"/>
</dbReference>
<dbReference type="SUPFAM" id="SSF101898">
    <property type="entry name" value="NHL repeat"/>
    <property type="match status" value="1"/>
</dbReference>
<keyword evidence="7" id="KW-1185">Reference proteome</keyword>
<comment type="subcellular location">
    <subcellularLocation>
        <location evidence="1">Cell membrane</location>
    </subcellularLocation>
</comment>
<proteinExistence type="inferred from homology"/>